<evidence type="ECO:0000256" key="4">
    <source>
        <dbReference type="SAM" id="MobiDB-lite"/>
    </source>
</evidence>
<dbReference type="EMBL" id="NWBU01000007">
    <property type="protein sequence ID" value="PTQ11597.1"/>
    <property type="molecule type" value="Genomic_DNA"/>
</dbReference>
<reference evidence="6 7" key="1">
    <citation type="submission" date="2017-09" db="EMBL/GenBank/DDBJ databases">
        <title>Sphingomonas panjinensis sp.nov., isolated from oil-contaminated soil.</title>
        <authorList>
            <person name="Wang L."/>
            <person name="Chen L."/>
        </authorList>
    </citation>
    <scope>NUCLEOTIDE SEQUENCE [LARGE SCALE GENOMIC DNA]</scope>
    <source>
        <strain evidence="6 7">FW-11</strain>
    </source>
</reference>
<dbReference type="OrthoDB" id="9815002at2"/>
<evidence type="ECO:0000256" key="3">
    <source>
        <dbReference type="ARBA" id="ARBA00022729"/>
    </source>
</evidence>
<keyword evidence="3" id="KW-0732">Signal</keyword>
<dbReference type="InterPro" id="IPR008258">
    <property type="entry name" value="Transglycosylase_SLT_dom_1"/>
</dbReference>
<dbReference type="InterPro" id="IPR008939">
    <property type="entry name" value="Lytic_TGlycosylase_superhlx_U"/>
</dbReference>
<dbReference type="PANTHER" id="PTHR37423">
    <property type="entry name" value="SOLUBLE LYTIC MUREIN TRANSGLYCOSYLASE-RELATED"/>
    <property type="match status" value="1"/>
</dbReference>
<feature type="domain" description="Transglycosylase SLT" evidence="5">
    <location>
        <begin position="535"/>
        <end position="635"/>
    </location>
</feature>
<sequence>MNPDPERWAPDRDASTILSSAVRRGALPLMLVASVAAAAATLGDDGQIRGEIAPQTRPATTPPPVIMSRSPLTPPTADPLWSVISNWSRLRQSSSYPFQDYADFLIAHPGWPDEAALRRAAERQIDPANYSPQSVAAFFDRFPPLSSAGRARRAEALFALGRTQEARAAAIAAWTSNALSPEDEARLLGRFSAQFSPLDHDRRMERLLWDRATAAASRQIAWTSAARRPLYEARLAFQMRAPDAASRALALGPGADRDAGFIADRAAWLRDTGQSVAARTYLARARSLDALPFDSEKFLETLLTTARAAANDDQQTLAYDIARQVDDVFAPGTVIRDQPFGARDDYTSLAWLAGITALKKLGRPADAISMFTRYTAASQTPQSRTKGLYWAGRAAQAAGDMTTANNYYAQAATQIDQYYGQLAAERLGRAPILPPESPPAPVPAMQRTAFQGSELVRAARLLGRMGLWQDQTLFVRQIAQNVRNEADHALAIELATQISRPDLGVMVSRMARQNGGRDPIRIGFPTLSVPPTMQSHWTIIHAITRQESQFDRQATSRVGAKGMMQLMPATAREQAQKLGLSYDQARLAEPSYNVMLGSAYFDRLLNYFGGNYVLAVASYNAGPGNVNKFIRNNGDPRMAGVDVVDWIEAIPLSETRGYVQRVLENAVVYDLMNPGRARTPAQNRLSHYLGKGAPG</sequence>
<dbReference type="PANTHER" id="PTHR37423:SF2">
    <property type="entry name" value="MEMBRANE-BOUND LYTIC MUREIN TRANSGLYCOSYLASE C"/>
    <property type="match status" value="1"/>
</dbReference>
<evidence type="ECO:0000256" key="2">
    <source>
        <dbReference type="ARBA" id="ARBA00009387"/>
    </source>
</evidence>
<dbReference type="RefSeq" id="WP_107967590.1">
    <property type="nucleotide sequence ID" value="NZ_NWBU01000007.1"/>
</dbReference>
<evidence type="ECO:0000313" key="7">
    <source>
        <dbReference type="Proteomes" id="UP000244162"/>
    </source>
</evidence>
<comment type="similarity">
    <text evidence="2">Belongs to the virb1 family.</text>
</comment>
<dbReference type="Proteomes" id="UP000244162">
    <property type="component" value="Unassembled WGS sequence"/>
</dbReference>
<accession>A0A2T5FYI5</accession>
<dbReference type="Pfam" id="PF01464">
    <property type="entry name" value="SLT"/>
    <property type="match status" value="1"/>
</dbReference>
<name>A0A2T5FYI5_9SPHN</name>
<dbReference type="GO" id="GO:0004553">
    <property type="term" value="F:hydrolase activity, hydrolyzing O-glycosyl compounds"/>
    <property type="evidence" value="ECO:0007669"/>
    <property type="project" value="InterPro"/>
</dbReference>
<protein>
    <submittedName>
        <fullName evidence="6">Lytic transglycosylase</fullName>
    </submittedName>
</protein>
<dbReference type="CDD" id="cd13401">
    <property type="entry name" value="Slt70-like"/>
    <property type="match status" value="1"/>
</dbReference>
<keyword evidence="7" id="KW-1185">Reference proteome</keyword>
<comment type="similarity">
    <text evidence="1">Belongs to the transglycosylase Slt family.</text>
</comment>
<dbReference type="GO" id="GO:0042597">
    <property type="term" value="C:periplasmic space"/>
    <property type="evidence" value="ECO:0007669"/>
    <property type="project" value="InterPro"/>
</dbReference>
<proteinExistence type="inferred from homology"/>
<dbReference type="SUPFAM" id="SSF48435">
    <property type="entry name" value="Bacterial muramidases"/>
    <property type="match status" value="1"/>
</dbReference>
<organism evidence="6 7">
    <name type="scientific">Sphingomonas oleivorans</name>
    <dbReference type="NCBI Taxonomy" id="1735121"/>
    <lineage>
        <taxon>Bacteria</taxon>
        <taxon>Pseudomonadati</taxon>
        <taxon>Pseudomonadota</taxon>
        <taxon>Alphaproteobacteria</taxon>
        <taxon>Sphingomonadales</taxon>
        <taxon>Sphingomonadaceae</taxon>
        <taxon>Sphingomonas</taxon>
    </lineage>
</organism>
<evidence type="ECO:0000313" key="6">
    <source>
        <dbReference type="EMBL" id="PTQ11597.1"/>
    </source>
</evidence>
<evidence type="ECO:0000259" key="5">
    <source>
        <dbReference type="Pfam" id="PF01464"/>
    </source>
</evidence>
<dbReference type="Gene3D" id="1.10.530.10">
    <property type="match status" value="1"/>
</dbReference>
<evidence type="ECO:0000256" key="1">
    <source>
        <dbReference type="ARBA" id="ARBA00007734"/>
    </source>
</evidence>
<dbReference type="InterPro" id="IPR023346">
    <property type="entry name" value="Lysozyme-like_dom_sf"/>
</dbReference>
<dbReference type="Gene3D" id="1.25.20.10">
    <property type="entry name" value="Bacterial muramidases"/>
    <property type="match status" value="1"/>
</dbReference>
<gene>
    <name evidence="6" type="ORF">CLG96_09215</name>
</gene>
<dbReference type="SUPFAM" id="SSF53955">
    <property type="entry name" value="Lysozyme-like"/>
    <property type="match status" value="1"/>
</dbReference>
<feature type="region of interest" description="Disordered" evidence="4">
    <location>
        <begin position="53"/>
        <end position="73"/>
    </location>
</feature>
<dbReference type="AlphaFoldDB" id="A0A2T5FYI5"/>
<comment type="caution">
    <text evidence="6">The sequence shown here is derived from an EMBL/GenBank/DDBJ whole genome shotgun (WGS) entry which is preliminary data.</text>
</comment>